<sequence>MPPPHTPPLSAPALSYLRLRWRWSAQALREGFWRRRRQAGVLAALLAGCAGNLPSAWASLQSALVFSVWPLARWSSGGHLGPWLGGLLLQTALGALQALAFFPWLWSPAWRTQDHALPIPPATRWRADAALVALTQLPWALAQSAGSALLLAQQPAWLNGAGRGLWLGGLGLAQLAAVLAATAALARWRRAPRGCWPGPSARPMTVTALRRPLRWQQALLWQPLRRDAARPLAHAGLQQAIGLALCAGAVALGRQAAPWALSAFTLLALLGLPRLGRLSQAHLQPRLLQAARELPLLAHRLERGRRLQLLWPSAAGAAVLLAVLLAGPLPLASWRPGVLAVWALWMLPALWWQTAPASPDPVARTSAGLLGLLLGLALASDTLKESPR</sequence>
<comment type="caution">
    <text evidence="2">The sequence shown here is derived from an EMBL/GenBank/DDBJ whole genome shotgun (WGS) entry which is preliminary data.</text>
</comment>
<dbReference type="RefSeq" id="WP_252771991.1">
    <property type="nucleotide sequence ID" value="NZ_JAMXMC010000015.1"/>
</dbReference>
<keyword evidence="1" id="KW-0812">Transmembrane</keyword>
<gene>
    <name evidence="2" type="ORF">M0L44_20205</name>
</gene>
<reference evidence="2 3" key="1">
    <citation type="submission" date="2022-06" db="EMBL/GenBank/DDBJ databases">
        <title>Ideonella sp. NS12-5 Genome sequencing and assembly.</title>
        <authorList>
            <person name="Jung Y."/>
        </authorList>
    </citation>
    <scope>NUCLEOTIDE SEQUENCE [LARGE SCALE GENOMIC DNA]</scope>
    <source>
        <strain evidence="2 3">NS12-5</strain>
    </source>
</reference>
<organism evidence="2 3">
    <name type="scientific">Ideonella oryzae</name>
    <dbReference type="NCBI Taxonomy" id="2937441"/>
    <lineage>
        <taxon>Bacteria</taxon>
        <taxon>Pseudomonadati</taxon>
        <taxon>Pseudomonadota</taxon>
        <taxon>Betaproteobacteria</taxon>
        <taxon>Burkholderiales</taxon>
        <taxon>Sphaerotilaceae</taxon>
        <taxon>Ideonella</taxon>
    </lineage>
</organism>
<evidence type="ECO:0000313" key="3">
    <source>
        <dbReference type="Proteomes" id="UP001204851"/>
    </source>
</evidence>
<feature type="transmembrane region" description="Helical" evidence="1">
    <location>
        <begin position="164"/>
        <end position="186"/>
    </location>
</feature>
<keyword evidence="3" id="KW-1185">Reference proteome</keyword>
<dbReference type="Proteomes" id="UP001204851">
    <property type="component" value="Unassembled WGS sequence"/>
</dbReference>
<name>A0ABT1BS26_9BURK</name>
<feature type="transmembrane region" description="Helical" evidence="1">
    <location>
        <begin position="309"/>
        <end position="327"/>
    </location>
</feature>
<feature type="transmembrane region" description="Helical" evidence="1">
    <location>
        <begin position="82"/>
        <end position="106"/>
    </location>
</feature>
<proteinExistence type="predicted"/>
<keyword evidence="1" id="KW-1133">Transmembrane helix</keyword>
<keyword evidence="1" id="KW-0472">Membrane</keyword>
<protein>
    <recommendedName>
        <fullName evidence="4">ABC transporter permease</fullName>
    </recommendedName>
</protein>
<dbReference type="EMBL" id="JAMXMC010000015">
    <property type="protein sequence ID" value="MCO5979030.1"/>
    <property type="molecule type" value="Genomic_DNA"/>
</dbReference>
<feature type="transmembrane region" description="Helical" evidence="1">
    <location>
        <begin position="127"/>
        <end position="152"/>
    </location>
</feature>
<evidence type="ECO:0008006" key="4">
    <source>
        <dbReference type="Google" id="ProtNLM"/>
    </source>
</evidence>
<evidence type="ECO:0000256" key="1">
    <source>
        <dbReference type="SAM" id="Phobius"/>
    </source>
</evidence>
<evidence type="ECO:0000313" key="2">
    <source>
        <dbReference type="EMBL" id="MCO5979030.1"/>
    </source>
</evidence>
<accession>A0ABT1BS26</accession>